<sequence>MAYLEGRTLHLPSGSNQPLPFPASHAGSLSLLGPSSQGWVVLDRFGESARLFKVKNGSKVQFWRTGDLSAYSWSLGFNGKRVLQLCTYRSAVSSAVVFDLTGKRVASTSLPGYATLLAFTGDRAVLAGNKTWDWLVESPKSAVSADRAPAADIRKNILFLPDAGETGVGPTTLGLPDEPEWAAPFQPRAVSPDGSYVLGLTYDEKTVQVRDMVDGALVRSFTIQHRSGFPLLWESDSAVVLGVKRL</sequence>
<evidence type="ECO:0008006" key="3">
    <source>
        <dbReference type="Google" id="ProtNLM"/>
    </source>
</evidence>
<dbReference type="SUPFAM" id="SSF50969">
    <property type="entry name" value="YVTN repeat-like/Quinoprotein amine dehydrogenase"/>
    <property type="match status" value="1"/>
</dbReference>
<dbReference type="RefSeq" id="WP_091111685.1">
    <property type="nucleotide sequence ID" value="NZ_FOQG01000004.1"/>
</dbReference>
<dbReference type="Proteomes" id="UP000198649">
    <property type="component" value="Unassembled WGS sequence"/>
</dbReference>
<evidence type="ECO:0000313" key="1">
    <source>
        <dbReference type="EMBL" id="SFI08299.1"/>
    </source>
</evidence>
<gene>
    <name evidence="1" type="ORF">SAMN05216561_104300</name>
</gene>
<keyword evidence="2" id="KW-1185">Reference proteome</keyword>
<evidence type="ECO:0000313" key="2">
    <source>
        <dbReference type="Proteomes" id="UP000198649"/>
    </source>
</evidence>
<dbReference type="InterPro" id="IPR011044">
    <property type="entry name" value="Quino_amine_DH_bsu"/>
</dbReference>
<name>A0A1I3FAU0_9ACTN</name>
<organism evidence="1 2">
    <name type="scientific">Nocardioides psychrotolerans</name>
    <dbReference type="NCBI Taxonomy" id="1005945"/>
    <lineage>
        <taxon>Bacteria</taxon>
        <taxon>Bacillati</taxon>
        <taxon>Actinomycetota</taxon>
        <taxon>Actinomycetes</taxon>
        <taxon>Propionibacteriales</taxon>
        <taxon>Nocardioidaceae</taxon>
        <taxon>Nocardioides</taxon>
    </lineage>
</organism>
<accession>A0A1I3FAU0</accession>
<proteinExistence type="predicted"/>
<dbReference type="EMBL" id="FOQG01000004">
    <property type="protein sequence ID" value="SFI08299.1"/>
    <property type="molecule type" value="Genomic_DNA"/>
</dbReference>
<reference evidence="1 2" key="1">
    <citation type="submission" date="2016-10" db="EMBL/GenBank/DDBJ databases">
        <authorList>
            <person name="de Groot N.N."/>
        </authorList>
    </citation>
    <scope>NUCLEOTIDE SEQUENCE [LARGE SCALE GENOMIC DNA]</scope>
    <source>
        <strain evidence="1 2">CGMCC 1.11156</strain>
    </source>
</reference>
<protein>
    <recommendedName>
        <fullName evidence="3">WD40-like Beta Propeller Repeat</fullName>
    </recommendedName>
</protein>
<dbReference type="AlphaFoldDB" id="A0A1I3FAU0"/>